<comment type="caution">
    <text evidence="7">The sequence shown here is derived from an EMBL/GenBank/DDBJ whole genome shotgun (WGS) entry which is preliminary data.</text>
</comment>
<dbReference type="PROSITE" id="PS51900">
    <property type="entry name" value="CB"/>
    <property type="match status" value="1"/>
</dbReference>
<dbReference type="InParanoid" id="A0A317ZGU6"/>
<dbReference type="InterPro" id="IPR010998">
    <property type="entry name" value="Integrase_recombinase_N"/>
</dbReference>
<dbReference type="PANTHER" id="PTHR30349">
    <property type="entry name" value="PHAGE INTEGRASE-RELATED"/>
    <property type="match status" value="1"/>
</dbReference>
<dbReference type="InterPro" id="IPR050090">
    <property type="entry name" value="Tyrosine_recombinase_XerCD"/>
</dbReference>
<evidence type="ECO:0000256" key="4">
    <source>
        <dbReference type="ARBA" id="ARBA00023172"/>
    </source>
</evidence>
<sequence>MPKIYPSGKKSHPWMVSWRHQGKRDRYYFKTEQAAKEKLDELEKKILVEGAEGVYFDANARAEWRAATNILQPFKVSLIEVAQDYANRHRSVHDSIRWDDAVFQLVESLERANRRPKTIKSTQKRLKLYQEYIGATSLADFTAENVEAFLASGDWKPSTVAGYRVALSSLGNFAMRRKWIAENPVDGIEPPKLDRGNPTVYTVEEANRLLHVAANMRSQYRTGKKLHYDQGRIVRRLCLLLLAGLRPEEVDHLKPENMLPDGIRVSVGKIRGRRSVRIVPMSPQFRAWWDAYPNKFSDFSPPNFRRLYERAKKTAGIEKTGTDLERHTWISCRLAATGDENRTSREAGNSPAVIYSNYFQLMTEAEARQLGAFTPLPGACCSI</sequence>
<proteinExistence type="inferred from homology"/>
<evidence type="ECO:0000256" key="3">
    <source>
        <dbReference type="ARBA" id="ARBA00023125"/>
    </source>
</evidence>
<keyword evidence="4" id="KW-0233">DNA recombination</keyword>
<evidence type="ECO:0000256" key="5">
    <source>
        <dbReference type="PROSITE-ProRule" id="PRU01248"/>
    </source>
</evidence>
<comment type="similarity">
    <text evidence="1">Belongs to the 'phage' integrase family.</text>
</comment>
<dbReference type="GO" id="GO:0015074">
    <property type="term" value="P:DNA integration"/>
    <property type="evidence" value="ECO:0007669"/>
    <property type="project" value="UniProtKB-KW"/>
</dbReference>
<feature type="domain" description="Core-binding (CB)" evidence="6">
    <location>
        <begin position="76"/>
        <end position="175"/>
    </location>
</feature>
<evidence type="ECO:0000313" key="7">
    <source>
        <dbReference type="EMBL" id="PXA04806.1"/>
    </source>
</evidence>
<dbReference type="GO" id="GO:0006310">
    <property type="term" value="P:DNA recombination"/>
    <property type="evidence" value="ECO:0007669"/>
    <property type="project" value="UniProtKB-KW"/>
</dbReference>
<dbReference type="Proteomes" id="UP000247099">
    <property type="component" value="Unassembled WGS sequence"/>
</dbReference>
<dbReference type="GO" id="GO:0003677">
    <property type="term" value="F:DNA binding"/>
    <property type="evidence" value="ECO:0007669"/>
    <property type="project" value="UniProtKB-UniRule"/>
</dbReference>
<organism evidence="7 8">
    <name type="scientific">Coraliomargarita sinensis</name>
    <dbReference type="NCBI Taxonomy" id="2174842"/>
    <lineage>
        <taxon>Bacteria</taxon>
        <taxon>Pseudomonadati</taxon>
        <taxon>Verrucomicrobiota</taxon>
        <taxon>Opitutia</taxon>
        <taxon>Puniceicoccales</taxon>
        <taxon>Coraliomargaritaceae</taxon>
        <taxon>Coraliomargarita</taxon>
    </lineage>
</organism>
<dbReference type="PANTHER" id="PTHR30349:SF41">
    <property type="entry name" value="INTEGRASE_RECOMBINASE PROTEIN MJ0367-RELATED"/>
    <property type="match status" value="1"/>
</dbReference>
<evidence type="ECO:0000313" key="8">
    <source>
        <dbReference type="Proteomes" id="UP000247099"/>
    </source>
</evidence>
<protein>
    <recommendedName>
        <fullName evidence="6">Core-binding (CB) domain-containing protein</fullName>
    </recommendedName>
</protein>
<keyword evidence="2" id="KW-0229">DNA integration</keyword>
<keyword evidence="8" id="KW-1185">Reference proteome</keyword>
<dbReference type="RefSeq" id="WP_110130612.1">
    <property type="nucleotide sequence ID" value="NZ_QHJQ01000003.1"/>
</dbReference>
<dbReference type="Gene3D" id="1.10.150.130">
    <property type="match status" value="1"/>
</dbReference>
<name>A0A317ZGU6_9BACT</name>
<dbReference type="InterPro" id="IPR044068">
    <property type="entry name" value="CB"/>
</dbReference>
<evidence type="ECO:0000259" key="6">
    <source>
        <dbReference type="PROSITE" id="PS51900"/>
    </source>
</evidence>
<dbReference type="EMBL" id="QHJQ01000003">
    <property type="protein sequence ID" value="PXA04806.1"/>
    <property type="molecule type" value="Genomic_DNA"/>
</dbReference>
<dbReference type="InterPro" id="IPR013762">
    <property type="entry name" value="Integrase-like_cat_sf"/>
</dbReference>
<dbReference type="Gene3D" id="1.10.443.10">
    <property type="entry name" value="Intergrase catalytic core"/>
    <property type="match status" value="1"/>
</dbReference>
<dbReference type="AlphaFoldDB" id="A0A317ZGU6"/>
<dbReference type="OrthoDB" id="197284at2"/>
<dbReference type="SUPFAM" id="SSF56349">
    <property type="entry name" value="DNA breaking-rejoining enzymes"/>
    <property type="match status" value="1"/>
</dbReference>
<accession>A0A317ZGU6</accession>
<keyword evidence="3 5" id="KW-0238">DNA-binding</keyword>
<reference evidence="7 8" key="1">
    <citation type="submission" date="2018-05" db="EMBL/GenBank/DDBJ databases">
        <title>Coraliomargarita sinensis sp. nov., isolated from a marine solar saltern.</title>
        <authorList>
            <person name="Zhou L.Y."/>
        </authorList>
    </citation>
    <scope>NUCLEOTIDE SEQUENCE [LARGE SCALE GENOMIC DNA]</scope>
    <source>
        <strain evidence="7 8">WN38</strain>
    </source>
</reference>
<gene>
    <name evidence="7" type="ORF">DDZ13_06480</name>
</gene>
<evidence type="ECO:0000256" key="1">
    <source>
        <dbReference type="ARBA" id="ARBA00008857"/>
    </source>
</evidence>
<dbReference type="InterPro" id="IPR011010">
    <property type="entry name" value="DNA_brk_join_enz"/>
</dbReference>
<evidence type="ECO:0000256" key="2">
    <source>
        <dbReference type="ARBA" id="ARBA00022908"/>
    </source>
</evidence>